<keyword evidence="3 6" id="KW-0812">Transmembrane</keyword>
<dbReference type="Pfam" id="PF03134">
    <property type="entry name" value="TB2_DP1_HVA22"/>
    <property type="match status" value="1"/>
</dbReference>
<dbReference type="Proteomes" id="UP000694872">
    <property type="component" value="Unplaced"/>
</dbReference>
<comment type="similarity">
    <text evidence="2 6">Belongs to the DP1 family.</text>
</comment>
<dbReference type="GeneID" id="106115287"/>
<keyword evidence="7" id="KW-0675">Receptor</keyword>
<feature type="transmembrane region" description="Helical" evidence="6">
    <location>
        <begin position="39"/>
        <end position="70"/>
    </location>
</feature>
<evidence type="ECO:0000256" key="6">
    <source>
        <dbReference type="RuleBase" id="RU362006"/>
    </source>
</evidence>
<keyword evidence="5 6" id="KW-0472">Membrane</keyword>
<protein>
    <recommendedName>
        <fullName evidence="6">Receptor expression-enhancing protein</fullName>
    </recommendedName>
</protein>
<dbReference type="KEGG" id="pxu:106115287"/>
<comment type="subcellular location">
    <subcellularLocation>
        <location evidence="1 6">Membrane</location>
        <topology evidence="1 6">Multi-pass membrane protein</topology>
    </subcellularLocation>
</comment>
<gene>
    <name evidence="7" type="primary">LOC106115287</name>
</gene>
<evidence type="ECO:0000313" key="7">
    <source>
        <dbReference type="RefSeq" id="XP_013164092.1"/>
    </source>
</evidence>
<feature type="transmembrane region" description="Helical" evidence="6">
    <location>
        <begin position="91"/>
        <end position="110"/>
    </location>
</feature>
<dbReference type="InterPro" id="IPR004345">
    <property type="entry name" value="TB2_DP1_HVA22"/>
</dbReference>
<dbReference type="PANTHER" id="PTHR12300:SF161">
    <property type="entry name" value="RECEPTOR EXPRESSION-ENHANCING PROTEIN"/>
    <property type="match status" value="1"/>
</dbReference>
<dbReference type="GO" id="GO:0016020">
    <property type="term" value="C:membrane"/>
    <property type="evidence" value="ECO:0007669"/>
    <property type="project" value="UniProtKB-SubCell"/>
</dbReference>
<evidence type="ECO:0000256" key="4">
    <source>
        <dbReference type="ARBA" id="ARBA00022989"/>
    </source>
</evidence>
<dbReference type="RefSeq" id="XP_013164092.1">
    <property type="nucleotide sequence ID" value="XM_013308638.1"/>
</dbReference>
<evidence type="ECO:0000256" key="5">
    <source>
        <dbReference type="ARBA" id="ARBA00023136"/>
    </source>
</evidence>
<evidence type="ECO:0000256" key="3">
    <source>
        <dbReference type="ARBA" id="ARBA00022692"/>
    </source>
</evidence>
<keyword evidence="4 6" id="KW-1133">Transmembrane helix</keyword>
<accession>A0AAJ6Z2K8</accession>
<sequence>MSIRLQEYKDAIEKNLKDRSKPWTKYFDIAESKTGVSRVYLFVGIVAFTGLYLVFGIGAELICNSIGFVYPAYMSMRALESPQKDDDTKWLTYWVVYACFSILEYFSDFIVGWFPLYWLIKCIFIIWCYLPTDFNGSLIIYHRILRPYYQKHHNKIDDLANSDTLKKIIKDTNKHMDKTLKAFSKKLEEFHKD</sequence>
<dbReference type="AlphaFoldDB" id="A0AAJ6Z2K8"/>
<evidence type="ECO:0000256" key="2">
    <source>
        <dbReference type="ARBA" id="ARBA00008573"/>
    </source>
</evidence>
<evidence type="ECO:0000256" key="1">
    <source>
        <dbReference type="ARBA" id="ARBA00004141"/>
    </source>
</evidence>
<organism evidence="7">
    <name type="scientific">Papilio xuthus</name>
    <name type="common">Asian swallowtail butterfly</name>
    <dbReference type="NCBI Taxonomy" id="66420"/>
    <lineage>
        <taxon>Eukaryota</taxon>
        <taxon>Metazoa</taxon>
        <taxon>Ecdysozoa</taxon>
        <taxon>Arthropoda</taxon>
        <taxon>Hexapoda</taxon>
        <taxon>Insecta</taxon>
        <taxon>Pterygota</taxon>
        <taxon>Neoptera</taxon>
        <taxon>Endopterygota</taxon>
        <taxon>Lepidoptera</taxon>
        <taxon>Glossata</taxon>
        <taxon>Ditrysia</taxon>
        <taxon>Papilionoidea</taxon>
        <taxon>Papilionidae</taxon>
        <taxon>Papilioninae</taxon>
        <taxon>Papilio</taxon>
    </lineage>
</organism>
<dbReference type="PANTHER" id="PTHR12300">
    <property type="entry name" value="HVA22-LIKE PROTEINS"/>
    <property type="match status" value="1"/>
</dbReference>
<reference evidence="7" key="1">
    <citation type="submission" date="2025-08" db="UniProtKB">
        <authorList>
            <consortium name="RefSeq"/>
        </authorList>
    </citation>
    <scope>IDENTIFICATION</scope>
</reference>
<proteinExistence type="inferred from homology"/>
<dbReference type="CTD" id="36569"/>
<name>A0AAJ6Z2K8_PAPXU</name>
<feature type="transmembrane region" description="Helical" evidence="6">
    <location>
        <begin position="116"/>
        <end position="141"/>
    </location>
</feature>